<reference evidence="9" key="1">
    <citation type="submission" date="2009-10" db="EMBL/GenBank/DDBJ databases">
        <title>Diversity of trophic interactions inside an arsenic-rich microbial ecosystem.</title>
        <authorList>
            <person name="Bertin P.N."/>
            <person name="Heinrich-Salmeron A."/>
            <person name="Pelletier E."/>
            <person name="Goulhen-Chollet F."/>
            <person name="Arsene-Ploetze F."/>
            <person name="Gallien S."/>
            <person name="Calteau A."/>
            <person name="Vallenet D."/>
            <person name="Casiot C."/>
            <person name="Chane-Woon-Ming B."/>
            <person name="Giloteaux L."/>
            <person name="Barakat M."/>
            <person name="Bonnefoy V."/>
            <person name="Bruneel O."/>
            <person name="Chandler M."/>
            <person name="Cleiss J."/>
            <person name="Duran R."/>
            <person name="Elbaz-Poulichet F."/>
            <person name="Fonknechten N."/>
            <person name="Lauga B."/>
            <person name="Mornico D."/>
            <person name="Ortet P."/>
            <person name="Schaeffer C."/>
            <person name="Siguier P."/>
            <person name="Alexander Thil Smith A."/>
            <person name="Van Dorsselaer A."/>
            <person name="Weissenbach J."/>
            <person name="Medigue C."/>
            <person name="Le Paslier D."/>
        </authorList>
    </citation>
    <scope>NUCLEOTIDE SEQUENCE</scope>
</reference>
<dbReference type="InterPro" id="IPR002582">
    <property type="entry name" value="ACPS"/>
</dbReference>
<evidence type="ECO:0000256" key="2">
    <source>
        <dbReference type="ARBA" id="ARBA00022679"/>
    </source>
</evidence>
<dbReference type="GO" id="GO:0000287">
    <property type="term" value="F:magnesium ion binding"/>
    <property type="evidence" value="ECO:0007669"/>
    <property type="project" value="InterPro"/>
</dbReference>
<evidence type="ECO:0000313" key="9">
    <source>
        <dbReference type="EMBL" id="CBI10466.1"/>
    </source>
</evidence>
<feature type="domain" description="4'-phosphopantetheinyl transferase" evidence="8">
    <location>
        <begin position="4"/>
        <end position="102"/>
    </location>
</feature>
<evidence type="ECO:0000256" key="7">
    <source>
        <dbReference type="ARBA" id="ARBA00023160"/>
    </source>
</evidence>
<evidence type="ECO:0000256" key="1">
    <source>
        <dbReference type="ARBA" id="ARBA00022516"/>
    </source>
</evidence>
<keyword evidence="4" id="KW-0276">Fatty acid metabolism</keyword>
<protein>
    <submittedName>
        <fullName evidence="9">Holo-(Acyl-carrier-protein) synthase 1</fullName>
        <ecNumber evidence="9">2.7.8.7</ecNumber>
    </submittedName>
</protein>
<dbReference type="Pfam" id="PF01648">
    <property type="entry name" value="ACPS"/>
    <property type="match status" value="1"/>
</dbReference>
<dbReference type="GO" id="GO:0006633">
    <property type="term" value="P:fatty acid biosynthetic process"/>
    <property type="evidence" value="ECO:0007669"/>
    <property type="project" value="UniProtKB-KW"/>
</dbReference>
<evidence type="ECO:0000259" key="8">
    <source>
        <dbReference type="Pfam" id="PF01648"/>
    </source>
</evidence>
<dbReference type="Gene3D" id="3.90.470.20">
    <property type="entry name" value="4'-phosphopantetheinyl transferase domain"/>
    <property type="match status" value="1"/>
</dbReference>
<evidence type="ECO:0000256" key="5">
    <source>
        <dbReference type="ARBA" id="ARBA00022842"/>
    </source>
</evidence>
<dbReference type="NCBIfam" id="TIGR00556">
    <property type="entry name" value="pantethn_trn"/>
    <property type="match status" value="1"/>
</dbReference>
<dbReference type="EC" id="2.7.8.7" evidence="9"/>
<dbReference type="NCBIfam" id="TIGR00516">
    <property type="entry name" value="acpS"/>
    <property type="match status" value="1"/>
</dbReference>
<keyword evidence="1" id="KW-0444">Lipid biosynthesis</keyword>
<dbReference type="AlphaFoldDB" id="E6QT94"/>
<keyword evidence="2 9" id="KW-0808">Transferase</keyword>
<dbReference type="InterPro" id="IPR037143">
    <property type="entry name" value="4-PPantetheinyl_Trfase_dom_sf"/>
</dbReference>
<organism evidence="9">
    <name type="scientific">mine drainage metagenome</name>
    <dbReference type="NCBI Taxonomy" id="410659"/>
    <lineage>
        <taxon>unclassified sequences</taxon>
        <taxon>metagenomes</taxon>
        <taxon>ecological metagenomes</taxon>
    </lineage>
</organism>
<sequence length="126" mass="14042">MIYGLGTDIVAVARLEKIWQRHGQRFFSHLLAESEMQDIPETGVPRFLAKRFAAKEAFAKAAGTGLRAPITLTAVTVEHDELGKPQLVFAPDVQQWLKERGIGSWHVSISDEREMVVAVVILEQCS</sequence>
<dbReference type="GO" id="GO:0008897">
    <property type="term" value="F:holo-[acyl-carrier-protein] synthase activity"/>
    <property type="evidence" value="ECO:0007669"/>
    <property type="project" value="UniProtKB-EC"/>
</dbReference>
<evidence type="ECO:0000256" key="4">
    <source>
        <dbReference type="ARBA" id="ARBA00022832"/>
    </source>
</evidence>
<dbReference type="HAMAP" id="MF_00101">
    <property type="entry name" value="AcpS"/>
    <property type="match status" value="1"/>
</dbReference>
<keyword evidence="3" id="KW-0479">Metal-binding</keyword>
<dbReference type="InterPro" id="IPR004568">
    <property type="entry name" value="Ppantetheine-prot_Trfase_dom"/>
</dbReference>
<comment type="caution">
    <text evidence="9">The sequence shown here is derived from an EMBL/GenBank/DDBJ whole genome shotgun (WGS) entry which is preliminary data.</text>
</comment>
<gene>
    <name evidence="9" type="primary">acpS</name>
    <name evidence="9" type="ORF">CARN7_1246</name>
</gene>
<accession>E6QT94</accession>
<keyword evidence="6" id="KW-0443">Lipid metabolism</keyword>
<proteinExistence type="inferred from homology"/>
<evidence type="ECO:0000256" key="6">
    <source>
        <dbReference type="ARBA" id="ARBA00023098"/>
    </source>
</evidence>
<dbReference type="SUPFAM" id="SSF56214">
    <property type="entry name" value="4'-phosphopantetheinyl transferase"/>
    <property type="match status" value="1"/>
</dbReference>
<dbReference type="InterPro" id="IPR008278">
    <property type="entry name" value="4-PPantetheinyl_Trfase_dom"/>
</dbReference>
<dbReference type="EMBL" id="CABR01000084">
    <property type="protein sequence ID" value="CBI10466.1"/>
    <property type="molecule type" value="Genomic_DNA"/>
</dbReference>
<keyword evidence="5" id="KW-0460">Magnesium</keyword>
<keyword evidence="7" id="KW-0275">Fatty acid biosynthesis</keyword>
<evidence type="ECO:0000256" key="3">
    <source>
        <dbReference type="ARBA" id="ARBA00022723"/>
    </source>
</evidence>
<name>E6QT94_9ZZZZ</name>